<feature type="transmembrane region" description="Helical" evidence="1">
    <location>
        <begin position="131"/>
        <end position="153"/>
    </location>
</feature>
<feature type="transmembrane region" description="Helical" evidence="1">
    <location>
        <begin position="405"/>
        <end position="421"/>
    </location>
</feature>
<dbReference type="AlphaFoldDB" id="A0A233V7P0"/>
<keyword evidence="1" id="KW-1133">Transmembrane helix</keyword>
<keyword evidence="1" id="KW-0812">Transmembrane</keyword>
<feature type="transmembrane region" description="Helical" evidence="1">
    <location>
        <begin position="213"/>
        <end position="240"/>
    </location>
</feature>
<organism evidence="2 3">
    <name type="scientific">Finegoldia magna</name>
    <name type="common">Peptostreptococcus magnus</name>
    <dbReference type="NCBI Taxonomy" id="1260"/>
    <lineage>
        <taxon>Bacteria</taxon>
        <taxon>Bacillati</taxon>
        <taxon>Bacillota</taxon>
        <taxon>Tissierellia</taxon>
        <taxon>Tissierellales</taxon>
        <taxon>Peptoniphilaceae</taxon>
        <taxon>Finegoldia</taxon>
    </lineage>
</organism>
<protein>
    <recommendedName>
        <fullName evidence="4">Oligosaccharide repeat unit polymerase</fullName>
    </recommendedName>
</protein>
<evidence type="ECO:0000256" key="1">
    <source>
        <dbReference type="SAM" id="Phobius"/>
    </source>
</evidence>
<dbReference type="Proteomes" id="UP000215413">
    <property type="component" value="Unassembled WGS sequence"/>
</dbReference>
<evidence type="ECO:0000313" key="3">
    <source>
        <dbReference type="Proteomes" id="UP000215413"/>
    </source>
</evidence>
<feature type="transmembrane region" description="Helical" evidence="1">
    <location>
        <begin position="12"/>
        <end position="35"/>
    </location>
</feature>
<feature type="transmembrane region" description="Helical" evidence="1">
    <location>
        <begin position="350"/>
        <end position="370"/>
    </location>
</feature>
<name>A0A233V7P0_FINMA</name>
<gene>
    <name evidence="2" type="ORF">B9N49_02365</name>
</gene>
<comment type="caution">
    <text evidence="2">The sequence shown here is derived from an EMBL/GenBank/DDBJ whole genome shotgun (WGS) entry which is preliminary data.</text>
</comment>
<proteinExistence type="predicted"/>
<keyword evidence="1" id="KW-0472">Membrane</keyword>
<reference evidence="3" key="1">
    <citation type="submission" date="2017-04" db="EMBL/GenBank/DDBJ databases">
        <title>Finegoldia magna isolated from orthopedic joint implant-associated infections.</title>
        <authorList>
            <person name="Bjorklund S."/>
            <person name="Bruggemann H."/>
            <person name="Jensen A."/>
            <person name="Hellmark B."/>
            <person name="Soderquist B."/>
        </authorList>
    </citation>
    <scope>NUCLEOTIDE SEQUENCE [LARGE SCALE GENOMIC DNA]</scope>
    <source>
        <strain evidence="3">CCUG 54800</strain>
    </source>
</reference>
<feature type="transmembrane region" description="Helical" evidence="1">
    <location>
        <begin position="252"/>
        <end position="270"/>
    </location>
</feature>
<sequence length="430" mass="50329">MTDDIKALFQSKGFFVFLSLMFKLFLDLSYSYAISPLFSYMGLVNNLNIYKLIESYALVVIMCYTIRHKVERVSDFYLMLFYVLIIIPCLNIYPYKDFSRLYMYMLIASFYTMQIFANSPKLRLSFSDKKINEIFIVYAFALVGILMFAWIIMRGGLKYLNFDFRKVYDTRREIAEVIFPGPFAYFMNWYGKIINPTLLVFCLWDRKKLGTVITLICQVFFFGFTSHKSMLFYPVLVIFIAIVKGNKYTGNLMTMGLAGLTFLCLAFYLITDNWQPISVIVRRVFMVTADNHFRYYDAFKNIDFVYLTDKSWVFGGKLYPYNYPIQALISMIYYGHPNTWVNTGFIANGYANFGFYGMLTYSAITGWLIGIMDEISYKKMPLWVAIAITIVPVFNLISVDLLTGLLYHGLIMSIFLMWLLSKRDKKVKEI</sequence>
<feature type="transmembrane region" description="Helical" evidence="1">
    <location>
        <begin position="101"/>
        <end position="119"/>
    </location>
</feature>
<dbReference type="RefSeq" id="WP_094205369.1">
    <property type="nucleotide sequence ID" value="NZ_NDYC01000011.1"/>
</dbReference>
<accession>A0A233V7P0</accession>
<dbReference type="EMBL" id="NDYC01000011">
    <property type="protein sequence ID" value="OXZ28409.1"/>
    <property type="molecule type" value="Genomic_DNA"/>
</dbReference>
<feature type="transmembrane region" description="Helical" evidence="1">
    <location>
        <begin position="76"/>
        <end position="95"/>
    </location>
</feature>
<evidence type="ECO:0008006" key="4">
    <source>
        <dbReference type="Google" id="ProtNLM"/>
    </source>
</evidence>
<feature type="transmembrane region" description="Helical" evidence="1">
    <location>
        <begin position="382"/>
        <end position="399"/>
    </location>
</feature>
<evidence type="ECO:0000313" key="2">
    <source>
        <dbReference type="EMBL" id="OXZ28409.1"/>
    </source>
</evidence>